<dbReference type="CDD" id="cd06170">
    <property type="entry name" value="LuxR_C_like"/>
    <property type="match status" value="1"/>
</dbReference>
<keyword evidence="2" id="KW-0805">Transcription regulation</keyword>
<dbReference type="InterPro" id="IPR000792">
    <property type="entry name" value="Tscrpt_reg_LuxR_C"/>
</dbReference>
<keyword evidence="4" id="KW-0804">Transcription</keyword>
<protein>
    <submittedName>
        <fullName evidence="8">Response regulator transcription factor</fullName>
    </submittedName>
</protein>
<dbReference type="GO" id="GO:0003677">
    <property type="term" value="F:DNA binding"/>
    <property type="evidence" value="ECO:0007669"/>
    <property type="project" value="UniProtKB-KW"/>
</dbReference>
<dbReference type="RefSeq" id="WP_200277926.1">
    <property type="nucleotide sequence ID" value="NZ_CP066802.1"/>
</dbReference>
<name>A0A7T7S2P6_9ACTO</name>
<dbReference type="PRINTS" id="PR00038">
    <property type="entry name" value="HTHLUXR"/>
</dbReference>
<dbReference type="CDD" id="cd17535">
    <property type="entry name" value="REC_NarL-like"/>
    <property type="match status" value="1"/>
</dbReference>
<dbReference type="SMART" id="SM00448">
    <property type="entry name" value="REC"/>
    <property type="match status" value="1"/>
</dbReference>
<dbReference type="KEGG" id="awe:JG540_00870"/>
<evidence type="ECO:0000256" key="5">
    <source>
        <dbReference type="PROSITE-ProRule" id="PRU00169"/>
    </source>
</evidence>
<evidence type="ECO:0000256" key="4">
    <source>
        <dbReference type="ARBA" id="ARBA00023163"/>
    </source>
</evidence>
<dbReference type="SMART" id="SM00421">
    <property type="entry name" value="HTH_LUXR"/>
    <property type="match status" value="1"/>
</dbReference>
<dbReference type="GO" id="GO:0000160">
    <property type="term" value="P:phosphorelay signal transduction system"/>
    <property type="evidence" value="ECO:0007669"/>
    <property type="project" value="InterPro"/>
</dbReference>
<dbReference type="PROSITE" id="PS50043">
    <property type="entry name" value="HTH_LUXR_2"/>
    <property type="match status" value="1"/>
</dbReference>
<dbReference type="Pfam" id="PF00072">
    <property type="entry name" value="Response_reg"/>
    <property type="match status" value="1"/>
</dbReference>
<organism evidence="8 9">
    <name type="scientific">Actinomyces weissii</name>
    <dbReference type="NCBI Taxonomy" id="675090"/>
    <lineage>
        <taxon>Bacteria</taxon>
        <taxon>Bacillati</taxon>
        <taxon>Actinomycetota</taxon>
        <taxon>Actinomycetes</taxon>
        <taxon>Actinomycetales</taxon>
        <taxon>Actinomycetaceae</taxon>
        <taxon>Actinomyces</taxon>
    </lineage>
</organism>
<evidence type="ECO:0000256" key="2">
    <source>
        <dbReference type="ARBA" id="ARBA00023015"/>
    </source>
</evidence>
<dbReference type="InterPro" id="IPR001789">
    <property type="entry name" value="Sig_transdc_resp-reg_receiver"/>
</dbReference>
<evidence type="ECO:0000259" key="6">
    <source>
        <dbReference type="PROSITE" id="PS50043"/>
    </source>
</evidence>
<dbReference type="PANTHER" id="PTHR43214:SF24">
    <property type="entry name" value="TRANSCRIPTIONAL REGULATORY PROTEIN NARL-RELATED"/>
    <property type="match status" value="1"/>
</dbReference>
<gene>
    <name evidence="8" type="ORF">JG540_00870</name>
</gene>
<evidence type="ECO:0000256" key="1">
    <source>
        <dbReference type="ARBA" id="ARBA00022553"/>
    </source>
</evidence>
<dbReference type="InterPro" id="IPR039420">
    <property type="entry name" value="WalR-like"/>
</dbReference>
<dbReference type="Proteomes" id="UP000595895">
    <property type="component" value="Chromosome"/>
</dbReference>
<evidence type="ECO:0000259" key="7">
    <source>
        <dbReference type="PROSITE" id="PS50110"/>
    </source>
</evidence>
<feature type="modified residue" description="4-aspartylphosphate" evidence="5">
    <location>
        <position position="72"/>
    </location>
</feature>
<sequence length="237" mass="25287">MPEQQWLGPETEAAPSATPVRVLVAEDQPLLRATLTALIDAEPDLEVVAQAADGQEAVGLAASTRPDVVLMDVRMPRLDGIEATRRICTDPALAGTRVLALTMFEVEEYVLGMLWAGASGFLLKDAEPQAVVDAVRTVRAGQSLLSPQALSRLVAGEASEDRSAAIAGLADVLTPRQREVLVLIARGLSNREIEERLSITRATCRTHITALLVRLGARDRAQLVVAAYEAGLVVPGR</sequence>
<dbReference type="PROSITE" id="PS50110">
    <property type="entry name" value="RESPONSE_REGULATORY"/>
    <property type="match status" value="1"/>
</dbReference>
<reference evidence="8 9" key="1">
    <citation type="submission" date="2020-12" db="EMBL/GenBank/DDBJ databases">
        <authorList>
            <person name="Zhou J."/>
        </authorList>
    </citation>
    <scope>NUCLEOTIDE SEQUENCE [LARGE SCALE GENOMIC DNA]</scope>
    <source>
        <strain evidence="8 9">CCUG 61299</strain>
    </source>
</reference>
<evidence type="ECO:0000313" key="8">
    <source>
        <dbReference type="EMBL" id="QQM68251.1"/>
    </source>
</evidence>
<dbReference type="InterPro" id="IPR016032">
    <property type="entry name" value="Sig_transdc_resp-reg_C-effctor"/>
</dbReference>
<keyword evidence="1 5" id="KW-0597">Phosphoprotein</keyword>
<feature type="domain" description="HTH luxR-type" evidence="6">
    <location>
        <begin position="166"/>
        <end position="231"/>
    </location>
</feature>
<dbReference type="Gene3D" id="3.40.50.2300">
    <property type="match status" value="1"/>
</dbReference>
<dbReference type="InterPro" id="IPR011006">
    <property type="entry name" value="CheY-like_superfamily"/>
</dbReference>
<keyword evidence="3" id="KW-0238">DNA-binding</keyword>
<dbReference type="GO" id="GO:0006355">
    <property type="term" value="P:regulation of DNA-templated transcription"/>
    <property type="evidence" value="ECO:0007669"/>
    <property type="project" value="InterPro"/>
</dbReference>
<dbReference type="AlphaFoldDB" id="A0A7T7S2P6"/>
<dbReference type="PANTHER" id="PTHR43214">
    <property type="entry name" value="TWO-COMPONENT RESPONSE REGULATOR"/>
    <property type="match status" value="1"/>
</dbReference>
<keyword evidence="9" id="KW-1185">Reference proteome</keyword>
<dbReference type="EMBL" id="CP066802">
    <property type="protein sequence ID" value="QQM68251.1"/>
    <property type="molecule type" value="Genomic_DNA"/>
</dbReference>
<proteinExistence type="predicted"/>
<dbReference type="SUPFAM" id="SSF46894">
    <property type="entry name" value="C-terminal effector domain of the bipartite response regulators"/>
    <property type="match status" value="1"/>
</dbReference>
<evidence type="ECO:0000256" key="3">
    <source>
        <dbReference type="ARBA" id="ARBA00023125"/>
    </source>
</evidence>
<accession>A0A7T7S2P6</accession>
<evidence type="ECO:0000313" key="9">
    <source>
        <dbReference type="Proteomes" id="UP000595895"/>
    </source>
</evidence>
<feature type="domain" description="Response regulatory" evidence="7">
    <location>
        <begin position="21"/>
        <end position="139"/>
    </location>
</feature>
<dbReference type="InterPro" id="IPR058245">
    <property type="entry name" value="NreC/VraR/RcsB-like_REC"/>
</dbReference>
<dbReference type="SUPFAM" id="SSF52172">
    <property type="entry name" value="CheY-like"/>
    <property type="match status" value="1"/>
</dbReference>
<dbReference type="Pfam" id="PF00196">
    <property type="entry name" value="GerE"/>
    <property type="match status" value="1"/>
</dbReference>